<dbReference type="SUPFAM" id="SSF52833">
    <property type="entry name" value="Thioredoxin-like"/>
    <property type="match status" value="1"/>
</dbReference>
<keyword evidence="3" id="KW-0575">Peroxidase</keyword>
<keyword evidence="6" id="KW-1015">Disulfide bond</keyword>
<evidence type="ECO:0000256" key="10">
    <source>
        <dbReference type="ARBA" id="ARBA00042639"/>
    </source>
</evidence>
<evidence type="ECO:0000256" key="6">
    <source>
        <dbReference type="ARBA" id="ARBA00023157"/>
    </source>
</evidence>
<name>A0A923N2D3_9FLAO</name>
<proteinExistence type="inferred from homology"/>
<evidence type="ECO:0000256" key="8">
    <source>
        <dbReference type="ARBA" id="ARBA00032824"/>
    </source>
</evidence>
<evidence type="ECO:0000256" key="7">
    <source>
        <dbReference type="ARBA" id="ARBA00023284"/>
    </source>
</evidence>
<dbReference type="GO" id="GO:0034599">
    <property type="term" value="P:cellular response to oxidative stress"/>
    <property type="evidence" value="ECO:0007669"/>
    <property type="project" value="TreeGrafter"/>
</dbReference>
<feature type="chain" id="PRO_5037449187" description="thioredoxin-dependent peroxiredoxin" evidence="12">
    <location>
        <begin position="19"/>
        <end position="201"/>
    </location>
</feature>
<dbReference type="RefSeq" id="WP_187021361.1">
    <property type="nucleotide sequence ID" value="NZ_JACRUK010000067.1"/>
</dbReference>
<accession>A0A923N2D3</accession>
<evidence type="ECO:0000256" key="9">
    <source>
        <dbReference type="ARBA" id="ARBA00038489"/>
    </source>
</evidence>
<comment type="catalytic activity">
    <reaction evidence="11">
        <text>a hydroperoxide + [thioredoxin]-dithiol = an alcohol + [thioredoxin]-disulfide + H2O</text>
        <dbReference type="Rhea" id="RHEA:62620"/>
        <dbReference type="Rhea" id="RHEA-COMP:10698"/>
        <dbReference type="Rhea" id="RHEA-COMP:10700"/>
        <dbReference type="ChEBI" id="CHEBI:15377"/>
        <dbReference type="ChEBI" id="CHEBI:29950"/>
        <dbReference type="ChEBI" id="CHEBI:30879"/>
        <dbReference type="ChEBI" id="CHEBI:35924"/>
        <dbReference type="ChEBI" id="CHEBI:50058"/>
        <dbReference type="EC" id="1.11.1.24"/>
    </reaction>
</comment>
<dbReference type="Gene3D" id="3.40.30.10">
    <property type="entry name" value="Glutaredoxin"/>
    <property type="match status" value="1"/>
</dbReference>
<dbReference type="AlphaFoldDB" id="A0A923N2D3"/>
<dbReference type="PROSITE" id="PS51352">
    <property type="entry name" value="THIOREDOXIN_2"/>
    <property type="match status" value="1"/>
</dbReference>
<reference evidence="14 15" key="1">
    <citation type="submission" date="2020-08" db="EMBL/GenBank/DDBJ databases">
        <title>Description of novel Flavobacterium F-392 isolate.</title>
        <authorList>
            <person name="Saticioglu I.B."/>
            <person name="Duman M."/>
            <person name="Altun S."/>
        </authorList>
    </citation>
    <scope>NUCLEOTIDE SEQUENCE [LARGE SCALE GENOMIC DNA]</scope>
    <source>
        <strain evidence="14 15">F-392</strain>
    </source>
</reference>
<feature type="signal peptide" evidence="12">
    <location>
        <begin position="1"/>
        <end position="18"/>
    </location>
</feature>
<keyword evidence="4" id="KW-0049">Antioxidant</keyword>
<dbReference type="GO" id="GO:0005737">
    <property type="term" value="C:cytoplasm"/>
    <property type="evidence" value="ECO:0007669"/>
    <property type="project" value="TreeGrafter"/>
</dbReference>
<comment type="similarity">
    <text evidence="9">Belongs to the peroxiredoxin family. BCP/PrxQ subfamily.</text>
</comment>
<gene>
    <name evidence="14" type="ORF">H8R25_16660</name>
</gene>
<comment type="caution">
    <text evidence="14">The sequence shown here is derived from an EMBL/GenBank/DDBJ whole genome shotgun (WGS) entry which is preliminary data.</text>
</comment>
<dbReference type="EMBL" id="JACRUL010000068">
    <property type="protein sequence ID" value="MBC5846054.1"/>
    <property type="molecule type" value="Genomic_DNA"/>
</dbReference>
<evidence type="ECO:0000256" key="3">
    <source>
        <dbReference type="ARBA" id="ARBA00022559"/>
    </source>
</evidence>
<keyword evidence="12" id="KW-0732">Signal</keyword>
<dbReference type="InterPro" id="IPR036249">
    <property type="entry name" value="Thioredoxin-like_sf"/>
</dbReference>
<dbReference type="PANTHER" id="PTHR42801:SF7">
    <property type="entry name" value="SLL1159 PROTEIN"/>
    <property type="match status" value="1"/>
</dbReference>
<comment type="function">
    <text evidence="1">Thiol-specific peroxidase that catalyzes the reduction of hydrogen peroxide and organic hydroperoxides to water and alcohols, respectively. Plays a role in cell protection against oxidative stress by detoxifying peroxides and as sensor of hydrogen peroxide-mediated signaling events.</text>
</comment>
<dbReference type="GO" id="GO:0008379">
    <property type="term" value="F:thioredoxin peroxidase activity"/>
    <property type="evidence" value="ECO:0007669"/>
    <property type="project" value="TreeGrafter"/>
</dbReference>
<evidence type="ECO:0000313" key="14">
    <source>
        <dbReference type="EMBL" id="MBC5846054.1"/>
    </source>
</evidence>
<dbReference type="InterPro" id="IPR050924">
    <property type="entry name" value="Peroxiredoxin_BCP/PrxQ"/>
</dbReference>
<dbReference type="Pfam" id="PF00578">
    <property type="entry name" value="AhpC-TSA"/>
    <property type="match status" value="1"/>
</dbReference>
<feature type="domain" description="Thioredoxin" evidence="13">
    <location>
        <begin position="32"/>
        <end position="197"/>
    </location>
</feature>
<keyword evidence="7" id="KW-0676">Redox-active center</keyword>
<organism evidence="14 15">
    <name type="scientific">Flavobacterium muglaense</name>
    <dbReference type="NCBI Taxonomy" id="2764716"/>
    <lineage>
        <taxon>Bacteria</taxon>
        <taxon>Pseudomonadati</taxon>
        <taxon>Bacteroidota</taxon>
        <taxon>Flavobacteriia</taxon>
        <taxon>Flavobacteriales</taxon>
        <taxon>Flavobacteriaceae</taxon>
        <taxon>Flavobacterium</taxon>
    </lineage>
</organism>
<dbReference type="InterPro" id="IPR013766">
    <property type="entry name" value="Thioredoxin_domain"/>
</dbReference>
<dbReference type="EC" id="1.11.1.24" evidence="2"/>
<dbReference type="Proteomes" id="UP000641454">
    <property type="component" value="Unassembled WGS sequence"/>
</dbReference>
<dbReference type="InterPro" id="IPR000866">
    <property type="entry name" value="AhpC/TSA"/>
</dbReference>
<dbReference type="GO" id="GO:0045454">
    <property type="term" value="P:cell redox homeostasis"/>
    <property type="evidence" value="ECO:0007669"/>
    <property type="project" value="TreeGrafter"/>
</dbReference>
<evidence type="ECO:0000256" key="4">
    <source>
        <dbReference type="ARBA" id="ARBA00022862"/>
    </source>
</evidence>
<evidence type="ECO:0000256" key="1">
    <source>
        <dbReference type="ARBA" id="ARBA00003330"/>
    </source>
</evidence>
<dbReference type="CDD" id="cd02970">
    <property type="entry name" value="PRX_like2"/>
    <property type="match status" value="1"/>
</dbReference>
<evidence type="ECO:0000256" key="5">
    <source>
        <dbReference type="ARBA" id="ARBA00023002"/>
    </source>
</evidence>
<evidence type="ECO:0000256" key="2">
    <source>
        <dbReference type="ARBA" id="ARBA00013017"/>
    </source>
</evidence>
<protein>
    <recommendedName>
        <fullName evidence="2">thioredoxin-dependent peroxiredoxin</fullName>
        <ecNumber evidence="2">1.11.1.24</ecNumber>
    </recommendedName>
    <alternativeName>
        <fullName evidence="8">Thioredoxin peroxidase</fullName>
    </alternativeName>
    <alternativeName>
        <fullName evidence="10">Thioredoxin-dependent peroxiredoxin Bcp</fullName>
    </alternativeName>
</protein>
<keyword evidence="5" id="KW-0560">Oxidoreductase</keyword>
<evidence type="ECO:0000259" key="13">
    <source>
        <dbReference type="PROSITE" id="PS51352"/>
    </source>
</evidence>
<evidence type="ECO:0000313" key="15">
    <source>
        <dbReference type="Proteomes" id="UP000641454"/>
    </source>
</evidence>
<evidence type="ECO:0000256" key="12">
    <source>
        <dbReference type="SAM" id="SignalP"/>
    </source>
</evidence>
<sequence>MKNICTIVFVLLASFVNAQQLLPKTATDVSPLLIGESIPAITLKTIDNQDVALSDLFQKKRTVLVFYRGGWCPYCNLHLAALAEAEASLLDLGYQIIAISPDSPSNLKATEDKVNYTLLSDGNGALAKAMGIAFQAPEKYQSMLSKSSNGLNTDFLPVPSVFIVNNKGDIEFEFISPDYKHRISNDLLVAAAKSLKNETIK</sequence>
<keyword evidence="15" id="KW-1185">Reference proteome</keyword>
<dbReference type="PANTHER" id="PTHR42801">
    <property type="entry name" value="THIOREDOXIN-DEPENDENT PEROXIDE REDUCTASE"/>
    <property type="match status" value="1"/>
</dbReference>
<evidence type="ECO:0000256" key="11">
    <source>
        <dbReference type="ARBA" id="ARBA00049091"/>
    </source>
</evidence>